<keyword evidence="3" id="KW-0808">Transferase</keyword>
<dbReference type="EMBL" id="BNJG01000001">
    <property type="protein sequence ID" value="GHO54056.1"/>
    <property type="molecule type" value="Genomic_DNA"/>
</dbReference>
<dbReference type="InterPro" id="IPR050256">
    <property type="entry name" value="Glycosyltransferase_2"/>
</dbReference>
<dbReference type="PANTHER" id="PTHR48090:SF3">
    <property type="entry name" value="UNDECAPRENYL-PHOSPHATE 4-DEOXY-4-FORMAMIDO-L-ARABINOSE TRANSFERASE"/>
    <property type="match status" value="1"/>
</dbReference>
<sequence length="255" mass="29469">MIQESPATGKVGVKVRTNYSLSVVMPAHNEEVAIAETVRQVLDAVTERVEDFEVIVVNDGSVDRTRALLEAMAAQEPRLRIINHEVNQGYGAALVSGFEAASRDLVFFMDSDGQFDIHDLARFFPLIEEYDAVLGYRLDRQDTWMRKLNAWGWKMLVSFVFKLEVRDIDCAFKLYRARFFREQRLETRGAMINTEILYKLKRAGYTYTQVGVHHLPRRGGKATGAKPSVIVRAFRELFTYARKWRQEEQLARREQ</sequence>
<evidence type="ECO:0000256" key="4">
    <source>
        <dbReference type="ARBA" id="ARBA00022692"/>
    </source>
</evidence>
<comment type="caution">
    <text evidence="9">The sequence shown here is derived from an EMBL/GenBank/DDBJ whole genome shotgun (WGS) entry which is preliminary data.</text>
</comment>
<feature type="domain" description="Glycosyltransferase 2-like" evidence="8">
    <location>
        <begin position="22"/>
        <end position="182"/>
    </location>
</feature>
<dbReference type="InterPro" id="IPR029044">
    <property type="entry name" value="Nucleotide-diphossugar_trans"/>
</dbReference>
<evidence type="ECO:0000259" key="8">
    <source>
        <dbReference type="Pfam" id="PF00535"/>
    </source>
</evidence>
<dbReference type="Gene3D" id="3.90.550.10">
    <property type="entry name" value="Spore Coat Polysaccharide Biosynthesis Protein SpsA, Chain A"/>
    <property type="match status" value="1"/>
</dbReference>
<keyword evidence="4" id="KW-0812">Transmembrane</keyword>
<dbReference type="Pfam" id="PF00535">
    <property type="entry name" value="Glycos_transf_2"/>
    <property type="match status" value="1"/>
</dbReference>
<dbReference type="Proteomes" id="UP000654345">
    <property type="component" value="Unassembled WGS sequence"/>
</dbReference>
<organism evidence="9 10">
    <name type="scientific">Ktedonobacter robiniae</name>
    <dbReference type="NCBI Taxonomy" id="2778365"/>
    <lineage>
        <taxon>Bacteria</taxon>
        <taxon>Bacillati</taxon>
        <taxon>Chloroflexota</taxon>
        <taxon>Ktedonobacteria</taxon>
        <taxon>Ktedonobacterales</taxon>
        <taxon>Ktedonobacteraceae</taxon>
        <taxon>Ktedonobacter</taxon>
    </lineage>
</organism>
<gene>
    <name evidence="9" type="ORF">KSB_25310</name>
</gene>
<evidence type="ECO:0000313" key="10">
    <source>
        <dbReference type="Proteomes" id="UP000654345"/>
    </source>
</evidence>
<dbReference type="PANTHER" id="PTHR48090">
    <property type="entry name" value="UNDECAPRENYL-PHOSPHATE 4-DEOXY-4-FORMAMIDO-L-ARABINOSE TRANSFERASE-RELATED"/>
    <property type="match status" value="1"/>
</dbReference>
<keyword evidence="7" id="KW-0472">Membrane</keyword>
<name>A0ABQ3UMS8_9CHLR</name>
<dbReference type="CDD" id="cd04179">
    <property type="entry name" value="DPM_DPG-synthase_like"/>
    <property type="match status" value="1"/>
</dbReference>
<evidence type="ECO:0000256" key="2">
    <source>
        <dbReference type="ARBA" id="ARBA00022676"/>
    </source>
</evidence>
<evidence type="ECO:0000256" key="6">
    <source>
        <dbReference type="ARBA" id="ARBA00022989"/>
    </source>
</evidence>
<evidence type="ECO:0000256" key="1">
    <source>
        <dbReference type="ARBA" id="ARBA00022475"/>
    </source>
</evidence>
<protein>
    <recommendedName>
        <fullName evidence="8">Glycosyltransferase 2-like domain-containing protein</fullName>
    </recommendedName>
</protein>
<dbReference type="InterPro" id="IPR001173">
    <property type="entry name" value="Glyco_trans_2-like"/>
</dbReference>
<dbReference type="SUPFAM" id="SSF53448">
    <property type="entry name" value="Nucleotide-diphospho-sugar transferases"/>
    <property type="match status" value="1"/>
</dbReference>
<evidence type="ECO:0000256" key="7">
    <source>
        <dbReference type="ARBA" id="ARBA00023136"/>
    </source>
</evidence>
<evidence type="ECO:0000256" key="3">
    <source>
        <dbReference type="ARBA" id="ARBA00022679"/>
    </source>
</evidence>
<reference evidence="9 10" key="1">
    <citation type="journal article" date="2021" name="Int. J. Syst. Evol. Microbiol.">
        <title>Reticulibacter mediterranei gen. nov., sp. nov., within the new family Reticulibacteraceae fam. nov., and Ktedonospora formicarum gen. nov., sp. nov., Ktedonobacter robiniae sp. nov., Dictyobacter formicarum sp. nov. and Dictyobacter arantiisoli sp. nov., belonging to the class Ktedonobacteria.</title>
        <authorList>
            <person name="Yabe S."/>
            <person name="Zheng Y."/>
            <person name="Wang C.M."/>
            <person name="Sakai Y."/>
            <person name="Abe K."/>
            <person name="Yokota A."/>
            <person name="Donadio S."/>
            <person name="Cavaletti L."/>
            <person name="Monciardini P."/>
        </authorList>
    </citation>
    <scope>NUCLEOTIDE SEQUENCE [LARGE SCALE GENOMIC DNA]</scope>
    <source>
        <strain evidence="9 10">SOSP1-30</strain>
    </source>
</reference>
<dbReference type="RefSeq" id="WP_236038000.1">
    <property type="nucleotide sequence ID" value="NZ_BNJG01000001.1"/>
</dbReference>
<keyword evidence="10" id="KW-1185">Reference proteome</keyword>
<keyword evidence="2" id="KW-0328">Glycosyltransferase</keyword>
<evidence type="ECO:0000256" key="5">
    <source>
        <dbReference type="ARBA" id="ARBA00022985"/>
    </source>
</evidence>
<keyword evidence="6" id="KW-1133">Transmembrane helix</keyword>
<keyword evidence="1" id="KW-1003">Cell membrane</keyword>
<proteinExistence type="predicted"/>
<evidence type="ECO:0000313" key="9">
    <source>
        <dbReference type="EMBL" id="GHO54056.1"/>
    </source>
</evidence>
<keyword evidence="5" id="KW-0448">Lipopolysaccharide biosynthesis</keyword>
<accession>A0ABQ3UMS8</accession>